<evidence type="ECO:0000313" key="3">
    <source>
        <dbReference type="EMBL" id="SHO81441.1"/>
    </source>
</evidence>
<feature type="domain" description="YhcG N-terminal" evidence="2">
    <location>
        <begin position="16"/>
        <end position="155"/>
    </location>
</feature>
<evidence type="ECO:0008006" key="4">
    <source>
        <dbReference type="Google" id="ProtNLM"/>
    </source>
</evidence>
<dbReference type="EMBL" id="FRYL01000039">
    <property type="protein sequence ID" value="SHO81441.1"/>
    <property type="molecule type" value="Genomic_DNA"/>
</dbReference>
<dbReference type="InterPro" id="IPR011856">
    <property type="entry name" value="tRNA_endonuc-like_dom_sf"/>
</dbReference>
<dbReference type="InterPro" id="IPR053148">
    <property type="entry name" value="PD-DEXK-like_domain"/>
</dbReference>
<accession>A0A1W1EKP1</accession>
<gene>
    <name evidence="3" type="ORF">MNB_SV-15-744</name>
</gene>
<evidence type="ECO:0000259" key="2">
    <source>
        <dbReference type="Pfam" id="PF17761"/>
    </source>
</evidence>
<protein>
    <recommendedName>
        <fullName evidence="4">Cytoplasmic protein</fullName>
    </recommendedName>
</protein>
<proteinExistence type="predicted"/>
<dbReference type="PANTHER" id="PTHR30547:SF0">
    <property type="entry name" value="BLR8175 PROTEIN"/>
    <property type="match status" value="1"/>
</dbReference>
<dbReference type="Pfam" id="PF06250">
    <property type="entry name" value="YhcG_C"/>
    <property type="match status" value="1"/>
</dbReference>
<evidence type="ECO:0000259" key="1">
    <source>
        <dbReference type="Pfam" id="PF06250"/>
    </source>
</evidence>
<sequence>MQNIEKSQYKEFIITIKQKIKNTQIKASIKVNIELLRLYWDIAKMIVEKQKESSWGDDIISNISKDLKVEFPNIKGFSKRNIFYMKQWYIFFSKVQQPVAQLEDDIFKIPWGHNIAIITKIKDIKIARFYIQKTIENSYSRATLVEQIDNQLHLREGKAITNFTQKLPNPHSNLAIETLKDPYKFDFLTLRERYDELELEDALMENMTKFLLELGQGFSFVGRQYRLDVGGKEFKIDLLFYHIKLYCYVVVELKVVDFKPEFAGKLNFYISAVDGKLKGERDNPTIGILICKSKNDTIVEYSLKDINKPMGVSEYQLTQVLPKEFKSSLPSIEDIEEEFAQENYNYLKDISK</sequence>
<dbReference type="InterPro" id="IPR009362">
    <property type="entry name" value="YhcG_C"/>
</dbReference>
<feature type="domain" description="YhcG PDDEXK nuclease" evidence="1">
    <location>
        <begin position="177"/>
        <end position="330"/>
    </location>
</feature>
<dbReference type="Pfam" id="PF17761">
    <property type="entry name" value="DUF1016_N"/>
    <property type="match status" value="1"/>
</dbReference>
<reference evidence="3" key="1">
    <citation type="submission" date="2016-10" db="EMBL/GenBank/DDBJ databases">
        <authorList>
            <person name="de Groot N.N."/>
        </authorList>
    </citation>
    <scope>NUCLEOTIDE SEQUENCE</scope>
</reference>
<dbReference type="GO" id="GO:0003676">
    <property type="term" value="F:nucleic acid binding"/>
    <property type="evidence" value="ECO:0007669"/>
    <property type="project" value="InterPro"/>
</dbReference>
<dbReference type="Gene3D" id="3.40.1350.10">
    <property type="match status" value="1"/>
</dbReference>
<organism evidence="3">
    <name type="scientific">hydrothermal vent metagenome</name>
    <dbReference type="NCBI Taxonomy" id="652676"/>
    <lineage>
        <taxon>unclassified sequences</taxon>
        <taxon>metagenomes</taxon>
        <taxon>ecological metagenomes</taxon>
    </lineage>
</organism>
<dbReference type="InterPro" id="IPR041527">
    <property type="entry name" value="YhcG_N"/>
</dbReference>
<dbReference type="AlphaFoldDB" id="A0A1W1EKP1"/>
<name>A0A1W1EKP1_9ZZZZ</name>
<dbReference type="PANTHER" id="PTHR30547">
    <property type="entry name" value="UNCHARACTERIZED PROTEIN YHCG-RELATED"/>
    <property type="match status" value="1"/>
</dbReference>